<sequence>MRSKAAIGIFSYWNELRGHGEAPSRDQIEPGHIRTLLADLFILENRADNEIRFRLAGTRICALFSRELRGSRFDALWVAEQASKIDCILHDVLTQKLPVVLSAMALSGSPERLPTEVVLLPLRSSEGKMDRILGALVPLSRPLWLDATPANYLELNGVRVLDVTKAAPFLQNRPEIKLPPLPPRPELYGLGGALRRVLHLRVVEGGKEKQP</sequence>
<protein>
    <recommendedName>
        <fullName evidence="3">PAS domain-containing protein</fullName>
    </recommendedName>
</protein>
<evidence type="ECO:0000313" key="1">
    <source>
        <dbReference type="EMBL" id="MDQ0320065.1"/>
    </source>
</evidence>
<evidence type="ECO:0008006" key="3">
    <source>
        <dbReference type="Google" id="ProtNLM"/>
    </source>
</evidence>
<dbReference type="PIRSF" id="PIRSF031878">
    <property type="entry name" value="UCP031878"/>
    <property type="match status" value="1"/>
</dbReference>
<dbReference type="EMBL" id="JAUSVF010000001">
    <property type="protein sequence ID" value="MDQ0320065.1"/>
    <property type="molecule type" value="Genomic_DNA"/>
</dbReference>
<reference evidence="1 2" key="1">
    <citation type="submission" date="2023-07" db="EMBL/GenBank/DDBJ databases">
        <title>Genomic Encyclopedia of Type Strains, Phase IV (KMG-IV): sequencing the most valuable type-strain genomes for metagenomic binning, comparative biology and taxonomic classification.</title>
        <authorList>
            <person name="Goeker M."/>
        </authorList>
    </citation>
    <scope>NUCLEOTIDE SEQUENCE [LARGE SCALE GENOMIC DNA]</scope>
    <source>
        <strain evidence="1 2">DSM 1112</strain>
    </source>
</reference>
<evidence type="ECO:0000313" key="2">
    <source>
        <dbReference type="Proteomes" id="UP001230207"/>
    </source>
</evidence>
<proteinExistence type="predicted"/>
<comment type="caution">
    <text evidence="1">The sequence shown here is derived from an EMBL/GenBank/DDBJ whole genome shotgun (WGS) entry which is preliminary data.</text>
</comment>
<gene>
    <name evidence="1" type="ORF">QO002_002203</name>
</gene>
<organism evidence="1 2">
    <name type="scientific">Pararhizobium capsulatum DSM 1112</name>
    <dbReference type="NCBI Taxonomy" id="1121113"/>
    <lineage>
        <taxon>Bacteria</taxon>
        <taxon>Pseudomonadati</taxon>
        <taxon>Pseudomonadota</taxon>
        <taxon>Alphaproteobacteria</taxon>
        <taxon>Hyphomicrobiales</taxon>
        <taxon>Rhizobiaceae</taxon>
        <taxon>Rhizobium/Agrobacterium group</taxon>
        <taxon>Pararhizobium</taxon>
    </lineage>
</organism>
<accession>A0ABU0BP89</accession>
<dbReference type="Proteomes" id="UP001230207">
    <property type="component" value="Unassembled WGS sequence"/>
</dbReference>
<keyword evidence="2" id="KW-1185">Reference proteome</keyword>
<dbReference type="Pfam" id="PF07310">
    <property type="entry name" value="PAS_5"/>
    <property type="match status" value="1"/>
</dbReference>
<name>A0ABU0BP89_9HYPH</name>
<dbReference type="InterPro" id="IPR009922">
    <property type="entry name" value="DUF1457"/>
</dbReference>
<dbReference type="RefSeq" id="WP_307229466.1">
    <property type="nucleotide sequence ID" value="NZ_JAUSVF010000001.1"/>
</dbReference>